<evidence type="ECO:0000256" key="1">
    <source>
        <dbReference type="SAM" id="MobiDB-lite"/>
    </source>
</evidence>
<gene>
    <name evidence="3" type="ORF">PHYPSEUDO_003122</name>
</gene>
<dbReference type="AlphaFoldDB" id="A0A8T1WEU7"/>
<comment type="caution">
    <text evidence="3">The sequence shown here is derived from an EMBL/GenBank/DDBJ whole genome shotgun (WGS) entry which is preliminary data.</text>
</comment>
<feature type="region of interest" description="Disordered" evidence="1">
    <location>
        <begin position="87"/>
        <end position="118"/>
    </location>
</feature>
<evidence type="ECO:0000313" key="4">
    <source>
        <dbReference type="Proteomes" id="UP000694044"/>
    </source>
</evidence>
<feature type="compositionally biased region" description="Low complexity" evidence="1">
    <location>
        <begin position="87"/>
        <end position="100"/>
    </location>
</feature>
<evidence type="ECO:0000313" key="3">
    <source>
        <dbReference type="EMBL" id="KAG7391916.1"/>
    </source>
</evidence>
<dbReference type="Proteomes" id="UP000694044">
    <property type="component" value="Unassembled WGS sequence"/>
</dbReference>
<accession>A0A8T1WEU7</accession>
<keyword evidence="4" id="KW-1185">Reference proteome</keyword>
<reference evidence="3" key="1">
    <citation type="submission" date="2021-02" db="EMBL/GenBank/DDBJ databases">
        <authorList>
            <person name="Palmer J.M."/>
        </authorList>
    </citation>
    <scope>NUCLEOTIDE SEQUENCE</scope>
    <source>
        <strain evidence="3">SCRP734</strain>
    </source>
</reference>
<name>A0A8T1WEU7_9STRA</name>
<organism evidence="3 4">
    <name type="scientific">Phytophthora pseudosyringae</name>
    <dbReference type="NCBI Taxonomy" id="221518"/>
    <lineage>
        <taxon>Eukaryota</taxon>
        <taxon>Sar</taxon>
        <taxon>Stramenopiles</taxon>
        <taxon>Oomycota</taxon>
        <taxon>Peronosporomycetes</taxon>
        <taxon>Peronosporales</taxon>
        <taxon>Peronosporaceae</taxon>
        <taxon>Phytophthora</taxon>
    </lineage>
</organism>
<feature type="chain" id="PRO_5035754270" evidence="2">
    <location>
        <begin position="21"/>
        <end position="118"/>
    </location>
</feature>
<sequence length="118" mass="11843">MRVLQVTGLVLLWVWTGVQAETCADQVSSGDKGVGISGEYAPTCPSAGGVGCFGEDGCRFCKIFNTTQSAHLIACATTSSASVTPTVTPAVAPTGTPSPVSASTPNSDDDCTDALTVA</sequence>
<dbReference type="EMBL" id="JAGDFM010000016">
    <property type="protein sequence ID" value="KAG7391916.1"/>
    <property type="molecule type" value="Genomic_DNA"/>
</dbReference>
<dbReference type="OrthoDB" id="126006at2759"/>
<protein>
    <submittedName>
        <fullName evidence="3">Uncharacterized protein</fullName>
    </submittedName>
</protein>
<evidence type="ECO:0000256" key="2">
    <source>
        <dbReference type="SAM" id="SignalP"/>
    </source>
</evidence>
<keyword evidence="2" id="KW-0732">Signal</keyword>
<proteinExistence type="predicted"/>
<feature type="signal peptide" evidence="2">
    <location>
        <begin position="1"/>
        <end position="20"/>
    </location>
</feature>